<proteinExistence type="predicted"/>
<dbReference type="EMBL" id="KZ993863">
    <property type="protein sequence ID" value="RKO94564.1"/>
    <property type="molecule type" value="Genomic_DNA"/>
</dbReference>
<name>A0A4P9WNL1_9FUNG</name>
<organism evidence="1 2">
    <name type="scientific">Blyttiomyces helicus</name>
    <dbReference type="NCBI Taxonomy" id="388810"/>
    <lineage>
        <taxon>Eukaryota</taxon>
        <taxon>Fungi</taxon>
        <taxon>Fungi incertae sedis</taxon>
        <taxon>Chytridiomycota</taxon>
        <taxon>Chytridiomycota incertae sedis</taxon>
        <taxon>Chytridiomycetes</taxon>
        <taxon>Chytridiomycetes incertae sedis</taxon>
        <taxon>Blyttiomyces</taxon>
    </lineage>
</organism>
<evidence type="ECO:0000313" key="1">
    <source>
        <dbReference type="EMBL" id="RKO94564.1"/>
    </source>
</evidence>
<dbReference type="Proteomes" id="UP000269721">
    <property type="component" value="Unassembled WGS sequence"/>
</dbReference>
<keyword evidence="2" id="KW-1185">Reference proteome</keyword>
<evidence type="ECO:0000313" key="2">
    <source>
        <dbReference type="Proteomes" id="UP000269721"/>
    </source>
</evidence>
<reference evidence="2" key="1">
    <citation type="journal article" date="2018" name="Nat. Microbiol.">
        <title>Leveraging single-cell genomics to expand the fungal tree of life.</title>
        <authorList>
            <person name="Ahrendt S.R."/>
            <person name="Quandt C.A."/>
            <person name="Ciobanu D."/>
            <person name="Clum A."/>
            <person name="Salamov A."/>
            <person name="Andreopoulos B."/>
            <person name="Cheng J.F."/>
            <person name="Woyke T."/>
            <person name="Pelin A."/>
            <person name="Henrissat B."/>
            <person name="Reynolds N.K."/>
            <person name="Benny G.L."/>
            <person name="Smith M.E."/>
            <person name="James T.Y."/>
            <person name="Grigoriev I.V."/>
        </authorList>
    </citation>
    <scope>NUCLEOTIDE SEQUENCE [LARGE SCALE GENOMIC DNA]</scope>
</reference>
<gene>
    <name evidence="1" type="ORF">BDK51DRAFT_33985</name>
</gene>
<accession>A0A4P9WNL1</accession>
<dbReference type="AlphaFoldDB" id="A0A4P9WNL1"/>
<sequence length="1131" mass="119672">MNRFTTGLLTRFTTAGNTAYLLPLLNSIFVHGNLVLTRGLAQAPWAGRGMSDAERELYQAMRAVMEAYETVVGGAIPNHLVVRLNDCLANVAHADATAMLRWIISYLDPMGAANTFIAAQIDARCPTTVNPAIPVTMASHNGAPTSNGAGFDVVLYDGEGQLDLPGAEGLSREDRLAAMDVPLFPGGTITPRGRLSEVPVQEAGGDTAGAPVIGTTGDVLTLRTATEALVNSVLAMDSLSVKDGAFVAAVGALATLEFSHAELDAEIVGSSLWGGRFGLRLWLRDWARDEMTRNPSFYSAAGVITGAGADVSGVITGAAAGDGAVITLRGLVGLLAELVIANGFDRTNDDIAAVTDALETLEFTWAEINTEIQEACTRLGATHGRRAVLQEWARYECRRNGLGTRVAPVVSEVAVAVEAPFLSAPTLMDILRPNGVPAGITPSTSTPDVGDGLPAIMPAGWAGFTSNATDSMPAIPVTSPSPTLGVVTTAPVLTLAEEMAAMTAASLDSLGVGVAPAVVAEAPLKAKNRWGSRFDNWVSTDPEDIMLAAIRASHAANPDMKPTWRNSAPVTASATVSDVAAVNPVVAAVVAPVADAVVAIPATTRTDVTAIAPMGVGTPPFTSQDTGSAITPRSATGGWWWSGPVGQEVSVVSGGQIRPLDTAVANPPVTNPGVSGKEFTAMALANPDLIDPYSPDQLREGKAWAASVSGKNSPKRRVKAIIAGMIFTDPDDWIPTDRPFWLNSPLHLLYPTTEAFKAHYGTLPFEERLEWLPRVRVKLAEVLLEMFSPEELAGLRALLLRQGLNALVNPGMAPNNTKWLWSGDTYLADATTPFKDESFMSVLFPTPESIGAALETYPVEEQTNLLAHFPYDMGRAILESQTIAHRAAVAQYDYWCYKDLLTFLGGYDGRYSGRARYVAARYLCILDWNRFFSTQAEVRARTRVVWSGRGGAPERWGGSPVPLCYGAVPQAVTCGCECGRGERPRESVVCCWWFDSIGVLITGGWWGGGAEDTYCDAWLEPWASGNHGATLTTGSYPVGGVDPLPSQTGGRGTGGSSVVYSGPLRSGWVIRVYLNSSGEEACGQAGVHASPERSSERAFTSRPGGGCLGVILTRGVVLLGRGIRRERRVPV</sequence>
<protein>
    <submittedName>
        <fullName evidence="1">Uncharacterized protein</fullName>
    </submittedName>
</protein>